<dbReference type="InterPro" id="IPR038078">
    <property type="entry name" value="PhoU-like_sf"/>
</dbReference>
<accession>A0A366HEX9</accession>
<comment type="similarity">
    <text evidence="1">Belongs to the PhoU family.</text>
</comment>
<protein>
    <submittedName>
        <fullName evidence="3">PhoU-like phosphate uptake regulator</fullName>
    </submittedName>
</protein>
<sequence>MSNPHTVRAYDQELAALSEILMQVGHFVVDAFTAASKALLHKDVLAAQEAIQIDGQIDELCAQADKDILLLMTKRQPMSQDLQEILAAMRSANEFSHIGDLARNIAERSTQLHSPTPADNLHQGLETLSMMLSDFLSRVSLAYASKDIPELKELCQVDRLVDDAYAQILDIIIIGLANHPDRTGDLTHLLFCLKNMDRIGDHISHIAQTRYLALTGALPEHVKHHAPTDP</sequence>
<keyword evidence="4" id="KW-1185">Reference proteome</keyword>
<evidence type="ECO:0000256" key="1">
    <source>
        <dbReference type="ARBA" id="ARBA00008107"/>
    </source>
</evidence>
<evidence type="ECO:0000313" key="4">
    <source>
        <dbReference type="Proteomes" id="UP000253628"/>
    </source>
</evidence>
<dbReference type="InterPro" id="IPR028366">
    <property type="entry name" value="PhoU"/>
</dbReference>
<dbReference type="OrthoDB" id="9814256at2"/>
<organism evidence="3 4">
    <name type="scientific">Eoetvoesiella caeni</name>
    <dbReference type="NCBI Taxonomy" id="645616"/>
    <lineage>
        <taxon>Bacteria</taxon>
        <taxon>Pseudomonadati</taxon>
        <taxon>Pseudomonadota</taxon>
        <taxon>Betaproteobacteria</taxon>
        <taxon>Burkholderiales</taxon>
        <taxon>Alcaligenaceae</taxon>
        <taxon>Eoetvoesiella</taxon>
    </lineage>
</organism>
<dbReference type="Proteomes" id="UP000253628">
    <property type="component" value="Unassembled WGS sequence"/>
</dbReference>
<proteinExistence type="inferred from homology"/>
<dbReference type="AlphaFoldDB" id="A0A366HEX9"/>
<reference evidence="3 4" key="1">
    <citation type="submission" date="2018-06" db="EMBL/GenBank/DDBJ databases">
        <title>Genomic Encyclopedia of Type Strains, Phase IV (KMG-IV): sequencing the most valuable type-strain genomes for metagenomic binning, comparative biology and taxonomic classification.</title>
        <authorList>
            <person name="Goeker M."/>
        </authorList>
    </citation>
    <scope>NUCLEOTIDE SEQUENCE [LARGE SCALE GENOMIC DNA]</scope>
    <source>
        <strain evidence="3 4">DSM 25520</strain>
    </source>
</reference>
<dbReference type="GO" id="GO:0030643">
    <property type="term" value="P:intracellular phosphate ion homeostasis"/>
    <property type="evidence" value="ECO:0007669"/>
    <property type="project" value="InterPro"/>
</dbReference>
<feature type="domain" description="PhoU" evidence="2">
    <location>
        <begin position="22"/>
        <end position="108"/>
    </location>
</feature>
<feature type="domain" description="PhoU" evidence="2">
    <location>
        <begin position="128"/>
        <end position="208"/>
    </location>
</feature>
<dbReference type="EMBL" id="QNRQ01000004">
    <property type="protein sequence ID" value="RBP40221.1"/>
    <property type="molecule type" value="Genomic_DNA"/>
</dbReference>
<dbReference type="Pfam" id="PF01895">
    <property type="entry name" value="PhoU"/>
    <property type="match status" value="2"/>
</dbReference>
<dbReference type="GO" id="GO:0045936">
    <property type="term" value="P:negative regulation of phosphate metabolic process"/>
    <property type="evidence" value="ECO:0007669"/>
    <property type="project" value="InterPro"/>
</dbReference>
<gene>
    <name evidence="3" type="ORF">DFR37_104320</name>
</gene>
<evidence type="ECO:0000259" key="2">
    <source>
        <dbReference type="Pfam" id="PF01895"/>
    </source>
</evidence>
<dbReference type="Gene3D" id="1.20.58.220">
    <property type="entry name" value="Phosphate transport system protein phou homolog 2, domain 2"/>
    <property type="match status" value="1"/>
</dbReference>
<dbReference type="PANTHER" id="PTHR42930">
    <property type="entry name" value="PHOSPHATE-SPECIFIC TRANSPORT SYSTEM ACCESSORY PROTEIN PHOU"/>
    <property type="match status" value="1"/>
</dbReference>
<name>A0A366HEX9_9BURK</name>
<evidence type="ECO:0000313" key="3">
    <source>
        <dbReference type="EMBL" id="RBP40221.1"/>
    </source>
</evidence>
<comment type="caution">
    <text evidence="3">The sequence shown here is derived from an EMBL/GenBank/DDBJ whole genome shotgun (WGS) entry which is preliminary data.</text>
</comment>
<dbReference type="RefSeq" id="WP_113933169.1">
    <property type="nucleotide sequence ID" value="NZ_JACCEU010000005.1"/>
</dbReference>
<dbReference type="SUPFAM" id="SSF109755">
    <property type="entry name" value="PhoU-like"/>
    <property type="match status" value="1"/>
</dbReference>
<dbReference type="InterPro" id="IPR026022">
    <property type="entry name" value="PhoU_dom"/>
</dbReference>
<dbReference type="PANTHER" id="PTHR42930:SF3">
    <property type="entry name" value="PHOSPHATE-SPECIFIC TRANSPORT SYSTEM ACCESSORY PROTEIN PHOU"/>
    <property type="match status" value="1"/>
</dbReference>